<dbReference type="GO" id="GO:0004408">
    <property type="term" value="F:holocytochrome-c synthase activity"/>
    <property type="evidence" value="ECO:0007669"/>
    <property type="project" value="UniProtKB-EC"/>
</dbReference>
<evidence type="ECO:0000256" key="8">
    <source>
        <dbReference type="ARBA" id="ARBA00023136"/>
    </source>
</evidence>
<dbReference type="GO" id="GO:0046872">
    <property type="term" value="F:metal ion binding"/>
    <property type="evidence" value="ECO:0007669"/>
    <property type="project" value="UniProtKB-KW"/>
</dbReference>
<feature type="region of interest" description="Disordered" evidence="11">
    <location>
        <begin position="1"/>
        <end position="69"/>
    </location>
</feature>
<dbReference type="OrthoDB" id="4243at2759"/>
<gene>
    <name evidence="12" type="ORF">AX774_g7971</name>
</gene>
<dbReference type="PANTHER" id="PTHR12743:SF3">
    <property type="entry name" value="HOLOCYTOCHROME-C SYNTHASE"/>
    <property type="match status" value="1"/>
</dbReference>
<feature type="compositionally biased region" description="Basic and acidic residues" evidence="11">
    <location>
        <begin position="1"/>
        <end position="15"/>
    </location>
</feature>
<evidence type="ECO:0000256" key="6">
    <source>
        <dbReference type="ARBA" id="ARBA00023004"/>
    </source>
</evidence>
<comment type="function">
    <text evidence="10">Lyase that catalyzes the covalent linking of the heme group to the cytochrome C apoprotein to produce the mature functional cytochrome.</text>
</comment>
<reference evidence="13" key="1">
    <citation type="submission" date="2017-01" db="EMBL/GenBank/DDBJ databases">
        <authorList>
            <person name="Wang Y."/>
            <person name="White M."/>
            <person name="Kvist S."/>
            <person name="Moncalvo J.-M."/>
        </authorList>
    </citation>
    <scope>NUCLEOTIDE SEQUENCE [LARGE SCALE GENOMIC DNA]</scope>
    <source>
        <strain evidence="13">COL-18-3</strain>
    </source>
</reference>
<evidence type="ECO:0000256" key="3">
    <source>
        <dbReference type="ARBA" id="ARBA00022617"/>
    </source>
</evidence>
<keyword evidence="9 10" id="KW-0456">Lyase</keyword>
<dbReference type="GO" id="GO:0005743">
    <property type="term" value="C:mitochondrial inner membrane"/>
    <property type="evidence" value="ECO:0007669"/>
    <property type="project" value="UniProtKB-SubCell"/>
</dbReference>
<comment type="catalytic activity">
    <reaction evidence="10">
        <text>holo-[cytochrome c] = apo-[cytochrome c] + heme b</text>
        <dbReference type="Rhea" id="RHEA:22648"/>
        <dbReference type="Rhea" id="RHEA-COMP:10725"/>
        <dbReference type="Rhea" id="RHEA-COMP:10726"/>
        <dbReference type="ChEBI" id="CHEBI:29950"/>
        <dbReference type="ChEBI" id="CHEBI:60344"/>
        <dbReference type="ChEBI" id="CHEBI:83739"/>
        <dbReference type="EC" id="4.4.1.17"/>
    </reaction>
</comment>
<dbReference type="Pfam" id="PF01265">
    <property type="entry name" value="Cyto_heme_lyase"/>
    <property type="match status" value="2"/>
</dbReference>
<keyword evidence="3 10" id="KW-0349">Heme</keyword>
<name>A0A1R1PCJ7_ZANCU</name>
<sequence>MSDKGESKCPVDHTKQQIQVNTTSENTTAKCPSANHSKFYGGKINPLNNMPEDLSQSLPGAQQANLPKEREISSIPRSDGQNGENWEYPSPQQFFNALSRKGMPVGEEHVETMVHIHNFLNEGAWDEVLRWEKRIDNGTKPFDRHDWYVDRCGKEVRYVIDYYELPSEDGNPAFSLDVRPALDSFEALFSRISMFFSSKDQ</sequence>
<accession>A0A1R1PCJ7</accession>
<evidence type="ECO:0000313" key="12">
    <source>
        <dbReference type="EMBL" id="OMH78639.1"/>
    </source>
</evidence>
<organism evidence="12 13">
    <name type="scientific">Zancudomyces culisetae</name>
    <name type="common">Gut fungus</name>
    <name type="synonym">Smittium culisetae</name>
    <dbReference type="NCBI Taxonomy" id="1213189"/>
    <lineage>
        <taxon>Eukaryota</taxon>
        <taxon>Fungi</taxon>
        <taxon>Fungi incertae sedis</taxon>
        <taxon>Zoopagomycota</taxon>
        <taxon>Kickxellomycotina</taxon>
        <taxon>Harpellomycetes</taxon>
        <taxon>Harpellales</taxon>
        <taxon>Legeriomycetaceae</taxon>
        <taxon>Zancudomyces</taxon>
    </lineage>
</organism>
<dbReference type="PANTHER" id="PTHR12743">
    <property type="entry name" value="CYTOCHROME C1 HEME LYASE"/>
    <property type="match status" value="1"/>
</dbReference>
<keyword evidence="6 10" id="KW-0408">Iron</keyword>
<evidence type="ECO:0000256" key="1">
    <source>
        <dbReference type="ARBA" id="ARBA00004273"/>
    </source>
</evidence>
<evidence type="ECO:0000256" key="5">
    <source>
        <dbReference type="ARBA" id="ARBA00022792"/>
    </source>
</evidence>
<feature type="compositionally biased region" description="Polar residues" evidence="11">
    <location>
        <begin position="54"/>
        <end position="65"/>
    </location>
</feature>
<proteinExistence type="inferred from homology"/>
<keyword evidence="13" id="KW-1185">Reference proteome</keyword>
<dbReference type="InterPro" id="IPR000511">
    <property type="entry name" value="Holocyt_c/c1_synthase"/>
</dbReference>
<keyword evidence="8 10" id="KW-0472">Membrane</keyword>
<evidence type="ECO:0000256" key="7">
    <source>
        <dbReference type="ARBA" id="ARBA00023128"/>
    </source>
</evidence>
<protein>
    <recommendedName>
        <fullName evidence="10">Holocytochrome c-type synthase</fullName>
        <ecNumber evidence="10">4.4.1.17</ecNumber>
    </recommendedName>
</protein>
<evidence type="ECO:0000256" key="11">
    <source>
        <dbReference type="SAM" id="MobiDB-lite"/>
    </source>
</evidence>
<feature type="compositionally biased region" description="Polar residues" evidence="11">
    <location>
        <begin position="16"/>
        <end position="36"/>
    </location>
</feature>
<evidence type="ECO:0000256" key="10">
    <source>
        <dbReference type="RuleBase" id="RU363130"/>
    </source>
</evidence>
<evidence type="ECO:0000256" key="2">
    <source>
        <dbReference type="ARBA" id="ARBA00007255"/>
    </source>
</evidence>
<dbReference type="PROSITE" id="PS00822">
    <property type="entry name" value="CYTO_HEME_LYASE_2"/>
    <property type="match status" value="1"/>
</dbReference>
<keyword evidence="5 10" id="KW-0999">Mitochondrion inner membrane</keyword>
<evidence type="ECO:0000313" key="13">
    <source>
        <dbReference type="Proteomes" id="UP000188320"/>
    </source>
</evidence>
<comment type="subcellular location">
    <subcellularLocation>
        <location evidence="1 10">Mitochondrion inner membrane</location>
    </subcellularLocation>
</comment>
<dbReference type="EMBL" id="LSSK01001872">
    <property type="protein sequence ID" value="OMH78639.1"/>
    <property type="molecule type" value="Genomic_DNA"/>
</dbReference>
<comment type="similarity">
    <text evidence="2 10">Belongs to the cytochrome c-type heme lyase family.</text>
</comment>
<evidence type="ECO:0000256" key="9">
    <source>
        <dbReference type="ARBA" id="ARBA00023239"/>
    </source>
</evidence>
<dbReference type="AlphaFoldDB" id="A0A1R1PCJ7"/>
<evidence type="ECO:0000256" key="4">
    <source>
        <dbReference type="ARBA" id="ARBA00022723"/>
    </source>
</evidence>
<comment type="caution">
    <text evidence="12">The sequence shown here is derived from an EMBL/GenBank/DDBJ whole genome shotgun (WGS) entry which is preliminary data.</text>
</comment>
<dbReference type="EC" id="4.4.1.17" evidence="10"/>
<dbReference type="Proteomes" id="UP000188320">
    <property type="component" value="Unassembled WGS sequence"/>
</dbReference>
<keyword evidence="7 10" id="KW-0496">Mitochondrion</keyword>
<keyword evidence="4 10" id="KW-0479">Metal-binding</keyword>